<dbReference type="RefSeq" id="WP_057769987.1">
    <property type="nucleotide sequence ID" value="NZ_JQAT01000004.1"/>
</dbReference>
<dbReference type="AlphaFoldDB" id="A0A0R2FHX1"/>
<dbReference type="PATRIC" id="fig|81857.3.peg.1703"/>
<feature type="domain" description="BD-FAE-like" evidence="2">
    <location>
        <begin position="31"/>
        <end position="212"/>
    </location>
</feature>
<protein>
    <submittedName>
        <fullName evidence="3">Esterase lipase</fullName>
    </submittedName>
</protein>
<dbReference type="Pfam" id="PF20434">
    <property type="entry name" value="BD-FAE"/>
    <property type="match status" value="1"/>
</dbReference>
<proteinExistence type="predicted"/>
<dbReference type="GO" id="GO:0016787">
    <property type="term" value="F:hydrolase activity"/>
    <property type="evidence" value="ECO:0007669"/>
    <property type="project" value="UniProtKB-KW"/>
</dbReference>
<evidence type="ECO:0000313" key="4">
    <source>
        <dbReference type="EMBL" id="KRN30885.1"/>
    </source>
</evidence>
<dbReference type="PANTHER" id="PTHR48081">
    <property type="entry name" value="AB HYDROLASE SUPERFAMILY PROTEIN C4A8.06C"/>
    <property type="match status" value="1"/>
</dbReference>
<dbReference type="EMBL" id="JQAZ01000005">
    <property type="protein sequence ID" value="KRN30885.1"/>
    <property type="molecule type" value="Genomic_DNA"/>
</dbReference>
<organism evidence="3 6">
    <name type="scientific">Lactobacillus selangorensis</name>
    <dbReference type="NCBI Taxonomy" id="81857"/>
    <lineage>
        <taxon>Bacteria</taxon>
        <taxon>Bacillati</taxon>
        <taxon>Bacillota</taxon>
        <taxon>Bacilli</taxon>
        <taxon>Lactobacillales</taxon>
        <taxon>Lactobacillaceae</taxon>
        <taxon>Lactobacillus</taxon>
    </lineage>
</organism>
<name>A0A0R2FHX1_9LACO</name>
<evidence type="ECO:0000313" key="3">
    <source>
        <dbReference type="EMBL" id="KRN28239.1"/>
    </source>
</evidence>
<dbReference type="PANTHER" id="PTHR48081:SF6">
    <property type="entry name" value="PEPTIDASE S9 PROLYL OLIGOPEPTIDASE CATALYTIC DOMAIN-CONTAINING PROTEIN"/>
    <property type="match status" value="1"/>
</dbReference>
<dbReference type="Proteomes" id="UP000051751">
    <property type="component" value="Unassembled WGS sequence"/>
</dbReference>
<dbReference type="STRING" id="81857.IV38_GL001693"/>
<accession>A0A0R2FHX1</accession>
<dbReference type="EMBL" id="JQAT01000004">
    <property type="protein sequence ID" value="KRN28239.1"/>
    <property type="molecule type" value="Genomic_DNA"/>
</dbReference>
<keyword evidence="1" id="KW-0378">Hydrolase</keyword>
<reference evidence="5 6" key="1">
    <citation type="journal article" date="2015" name="Genome Announc.">
        <title>Expanding the biotechnology potential of lactobacilli through comparative genomics of 213 strains and associated genera.</title>
        <authorList>
            <person name="Sun Z."/>
            <person name="Harris H.M."/>
            <person name="McCann A."/>
            <person name="Guo C."/>
            <person name="Argimon S."/>
            <person name="Zhang W."/>
            <person name="Yang X."/>
            <person name="Jeffery I.B."/>
            <person name="Cooney J.C."/>
            <person name="Kagawa T.F."/>
            <person name="Liu W."/>
            <person name="Song Y."/>
            <person name="Salvetti E."/>
            <person name="Wrobel A."/>
            <person name="Rasinkangas P."/>
            <person name="Parkhill J."/>
            <person name="Rea M.C."/>
            <person name="O'Sullivan O."/>
            <person name="Ritari J."/>
            <person name="Douillard F.P."/>
            <person name="Paul Ross R."/>
            <person name="Yang R."/>
            <person name="Briner A.E."/>
            <person name="Felis G.E."/>
            <person name="de Vos W.M."/>
            <person name="Barrangou R."/>
            <person name="Klaenhammer T.R."/>
            <person name="Caufield P.W."/>
            <person name="Cui Y."/>
            <person name="Zhang H."/>
            <person name="O'Toole P.W."/>
        </authorList>
    </citation>
    <scope>NUCLEOTIDE SEQUENCE [LARGE SCALE GENOMIC DNA]</scope>
    <source>
        <strain evidence="3 6">ATCC BAA-66</strain>
        <strain evidence="4 5">DSM 13344</strain>
    </source>
</reference>
<dbReference type="OrthoDB" id="9794725at2"/>
<keyword evidence="5" id="KW-1185">Reference proteome</keyword>
<dbReference type="Gene3D" id="3.40.50.1820">
    <property type="entry name" value="alpha/beta hydrolase"/>
    <property type="match status" value="1"/>
</dbReference>
<comment type="caution">
    <text evidence="3">The sequence shown here is derived from an EMBL/GenBank/DDBJ whole genome shotgun (WGS) entry which is preliminary data.</text>
</comment>
<evidence type="ECO:0000313" key="5">
    <source>
        <dbReference type="Proteomes" id="UP000051645"/>
    </source>
</evidence>
<dbReference type="Proteomes" id="UP000051645">
    <property type="component" value="Unassembled WGS sequence"/>
</dbReference>
<dbReference type="SUPFAM" id="SSF53474">
    <property type="entry name" value="alpha/beta-Hydrolases"/>
    <property type="match status" value="1"/>
</dbReference>
<dbReference type="InterPro" id="IPR029058">
    <property type="entry name" value="AB_hydrolase_fold"/>
</dbReference>
<gene>
    <name evidence="3" type="ORF">IV38_GL001693</name>
    <name evidence="4" type="ORF">IV40_GL001522</name>
</gene>
<evidence type="ECO:0000313" key="6">
    <source>
        <dbReference type="Proteomes" id="UP000051751"/>
    </source>
</evidence>
<sequence length="275" mass="30624">MQIVTEALPLQTETADNTPAFLKGYLHEPDPEIERDQYPAIVICPGGSFTHIPEHQAETLAMAFYNQGFQAFYLRYHFIDEQTPLFPVPFIDLADAMKAVRRNSDDWHVDAEHVAVSGFSVGGQIAAVYNGSWMREWLLKATQATKEELQPNAVVLGYPVIRLDAGFPKDDTLTKALTPDVEEFAADMLVNADSQPTFVWGTADDTVVPAKNGLVYVEALQEAGIPLEYHLFAHGPHGMALATRQTASKPSEKSAHVAHWFPLCIEWLNQQFDLN</sequence>
<dbReference type="InterPro" id="IPR049492">
    <property type="entry name" value="BD-FAE-like_dom"/>
</dbReference>
<evidence type="ECO:0000256" key="1">
    <source>
        <dbReference type="ARBA" id="ARBA00022801"/>
    </source>
</evidence>
<dbReference type="InterPro" id="IPR050300">
    <property type="entry name" value="GDXG_lipolytic_enzyme"/>
</dbReference>
<evidence type="ECO:0000259" key="2">
    <source>
        <dbReference type="Pfam" id="PF20434"/>
    </source>
</evidence>